<dbReference type="EMBL" id="JACVVK020000062">
    <property type="protein sequence ID" value="KAK7497061.1"/>
    <property type="molecule type" value="Genomic_DNA"/>
</dbReference>
<protein>
    <submittedName>
        <fullName evidence="1">Uncharacterized protein</fullName>
    </submittedName>
</protein>
<sequence>MANQCLPPPARLHGDSTYQYTMLYLVLAVLFLARLKESAAISTSVGYFGCDDRSGSFDNEETRTAAALVYEVRLTGVVFFSVVGGVQCKTDTPSENGSRAFFTSAQK</sequence>
<comment type="caution">
    <text evidence="1">The sequence shown here is derived from an EMBL/GenBank/DDBJ whole genome shotgun (WGS) entry which is preliminary data.</text>
</comment>
<keyword evidence="2" id="KW-1185">Reference proteome</keyword>
<dbReference type="Proteomes" id="UP001519460">
    <property type="component" value="Unassembled WGS sequence"/>
</dbReference>
<evidence type="ECO:0000313" key="1">
    <source>
        <dbReference type="EMBL" id="KAK7497061.1"/>
    </source>
</evidence>
<gene>
    <name evidence="1" type="ORF">BaRGS_00011797</name>
</gene>
<evidence type="ECO:0000313" key="2">
    <source>
        <dbReference type="Proteomes" id="UP001519460"/>
    </source>
</evidence>
<reference evidence="1 2" key="1">
    <citation type="journal article" date="2023" name="Sci. Data">
        <title>Genome assembly of the Korean intertidal mud-creeper Batillaria attramentaria.</title>
        <authorList>
            <person name="Patra A.K."/>
            <person name="Ho P.T."/>
            <person name="Jun S."/>
            <person name="Lee S.J."/>
            <person name="Kim Y."/>
            <person name="Won Y.J."/>
        </authorList>
    </citation>
    <scope>NUCLEOTIDE SEQUENCE [LARGE SCALE GENOMIC DNA]</scope>
    <source>
        <strain evidence="1">Wonlab-2016</strain>
    </source>
</reference>
<proteinExistence type="predicted"/>
<name>A0ABD0LCJ0_9CAEN</name>
<organism evidence="1 2">
    <name type="scientific">Batillaria attramentaria</name>
    <dbReference type="NCBI Taxonomy" id="370345"/>
    <lineage>
        <taxon>Eukaryota</taxon>
        <taxon>Metazoa</taxon>
        <taxon>Spiralia</taxon>
        <taxon>Lophotrochozoa</taxon>
        <taxon>Mollusca</taxon>
        <taxon>Gastropoda</taxon>
        <taxon>Caenogastropoda</taxon>
        <taxon>Sorbeoconcha</taxon>
        <taxon>Cerithioidea</taxon>
        <taxon>Batillariidae</taxon>
        <taxon>Batillaria</taxon>
    </lineage>
</organism>
<dbReference type="AlphaFoldDB" id="A0ABD0LCJ0"/>
<accession>A0ABD0LCJ0</accession>